<keyword evidence="8 21" id="KW-0418">Kinase</keyword>
<evidence type="ECO:0000259" key="20">
    <source>
        <dbReference type="Pfam" id="PF01569"/>
    </source>
</evidence>
<feature type="transmembrane region" description="Helical" evidence="19">
    <location>
        <begin position="133"/>
        <end position="152"/>
    </location>
</feature>
<keyword evidence="14" id="KW-1208">Phospholipid metabolism</keyword>
<feature type="domain" description="Phosphatidic acid phosphatase type 2/haloperoxidase" evidence="20">
    <location>
        <begin position="162"/>
        <end position="233"/>
    </location>
</feature>
<dbReference type="CDD" id="cd14266">
    <property type="entry name" value="UDPK_IM_PAP2_like"/>
    <property type="match status" value="1"/>
</dbReference>
<dbReference type="PANTHER" id="PTHR34299:SF1">
    <property type="entry name" value="DIACYLGLYCEROL KINASE"/>
    <property type="match status" value="1"/>
</dbReference>
<gene>
    <name evidence="21" type="primary">dgkA</name>
    <name evidence="21" type="ORF">NCTC13079_00587</name>
</gene>
<dbReference type="KEGG" id="piv:NCTC13079_00587"/>
<evidence type="ECO:0000313" key="22">
    <source>
        <dbReference type="Proteomes" id="UP000269544"/>
    </source>
</evidence>
<evidence type="ECO:0000256" key="12">
    <source>
        <dbReference type="ARBA" id="ARBA00023136"/>
    </source>
</evidence>
<dbReference type="GO" id="GO:0005886">
    <property type="term" value="C:plasma membrane"/>
    <property type="evidence" value="ECO:0007669"/>
    <property type="project" value="UniProtKB-SubCell"/>
</dbReference>
<dbReference type="Gene3D" id="1.10.287.3610">
    <property type="match status" value="1"/>
</dbReference>
<feature type="transmembrane region" description="Helical" evidence="19">
    <location>
        <begin position="92"/>
        <end position="113"/>
    </location>
</feature>
<evidence type="ECO:0000256" key="16">
    <source>
        <dbReference type="PIRSR" id="PIRSR600829-2"/>
    </source>
</evidence>
<dbReference type="InterPro" id="IPR000829">
    <property type="entry name" value="DAGK"/>
</dbReference>
<feature type="transmembrane region" description="Helical" evidence="19">
    <location>
        <begin position="172"/>
        <end position="201"/>
    </location>
</feature>
<dbReference type="GO" id="GO:0008654">
    <property type="term" value="P:phospholipid biosynthetic process"/>
    <property type="evidence" value="ECO:0007669"/>
    <property type="project" value="UniProtKB-KW"/>
</dbReference>
<dbReference type="AlphaFoldDB" id="A0A3S5BW18"/>
<evidence type="ECO:0000256" key="8">
    <source>
        <dbReference type="ARBA" id="ARBA00022777"/>
    </source>
</evidence>
<feature type="binding site" evidence="16">
    <location>
        <position position="65"/>
    </location>
    <ligand>
        <name>substrate</name>
    </ligand>
</feature>
<keyword evidence="5 21" id="KW-0808">Transferase</keyword>
<keyword evidence="4" id="KW-0444">Lipid biosynthesis</keyword>
<dbReference type="InterPro" id="IPR000326">
    <property type="entry name" value="PAP2/HPO"/>
</dbReference>
<keyword evidence="10 19" id="KW-1133">Transmembrane helix</keyword>
<evidence type="ECO:0000313" key="21">
    <source>
        <dbReference type="EMBL" id="VEJ35248.1"/>
    </source>
</evidence>
<name>A0A3S5BW18_9FIRM</name>
<feature type="binding site" evidence="17">
    <location>
        <position position="24"/>
    </location>
    <ligand>
        <name>ATP</name>
        <dbReference type="ChEBI" id="CHEBI:30616"/>
    </ligand>
</feature>
<evidence type="ECO:0000256" key="11">
    <source>
        <dbReference type="ARBA" id="ARBA00023098"/>
    </source>
</evidence>
<keyword evidence="13" id="KW-0594">Phospholipid biosynthesis</keyword>
<keyword evidence="12 19" id="KW-0472">Membrane</keyword>
<keyword evidence="18" id="KW-0460">Magnesium</keyword>
<dbReference type="GO" id="GO:0046872">
    <property type="term" value="F:metal ion binding"/>
    <property type="evidence" value="ECO:0007669"/>
    <property type="project" value="UniProtKB-KW"/>
</dbReference>
<dbReference type="Gene3D" id="1.20.144.10">
    <property type="entry name" value="Phosphatidic acid phosphatase type 2/haloperoxidase"/>
    <property type="match status" value="1"/>
</dbReference>
<protein>
    <submittedName>
        <fullName evidence="21">Undecaprenol kinase</fullName>
        <ecNumber evidence="21">2.7.1.66</ecNumber>
    </submittedName>
</protein>
<feature type="binding site" evidence="18">
    <location>
        <position position="72"/>
    </location>
    <ligand>
        <name>a divalent metal cation</name>
        <dbReference type="ChEBI" id="CHEBI:60240"/>
    </ligand>
</feature>
<feature type="transmembrane region" description="Helical" evidence="19">
    <location>
        <begin position="52"/>
        <end position="71"/>
    </location>
</feature>
<keyword evidence="11" id="KW-0443">Lipid metabolism</keyword>
<dbReference type="SUPFAM" id="SSF48317">
    <property type="entry name" value="Acid phosphatase/Vanadium-dependent haloperoxidase"/>
    <property type="match status" value="1"/>
</dbReference>
<evidence type="ECO:0000256" key="18">
    <source>
        <dbReference type="PIRSR" id="PIRSR600829-4"/>
    </source>
</evidence>
<dbReference type="InterPro" id="IPR036938">
    <property type="entry name" value="PAP2/HPO_sf"/>
</dbReference>
<keyword evidence="9 17" id="KW-0067">ATP-binding</keyword>
<comment type="similarity">
    <text evidence="2">Belongs to the bacterial diacylglycerol kinase family.</text>
</comment>
<feature type="transmembrane region" description="Helical" evidence="19">
    <location>
        <begin position="29"/>
        <end position="46"/>
    </location>
</feature>
<dbReference type="GO" id="GO:0005524">
    <property type="term" value="F:ATP binding"/>
    <property type="evidence" value="ECO:0007669"/>
    <property type="project" value="UniProtKB-KW"/>
</dbReference>
<evidence type="ECO:0000256" key="7">
    <source>
        <dbReference type="ARBA" id="ARBA00022741"/>
    </source>
</evidence>
<proteinExistence type="inferred from homology"/>
<accession>A0A3S5BW18</accession>
<keyword evidence="6 19" id="KW-0812">Transmembrane</keyword>
<dbReference type="RefSeq" id="WP_126465069.1">
    <property type="nucleotide sequence ID" value="NZ_LR134523.1"/>
</dbReference>
<comment type="subcellular location">
    <subcellularLocation>
        <location evidence="1">Cell membrane</location>
        <topology evidence="1">Multi-pass membrane protein</topology>
    </subcellularLocation>
</comment>
<evidence type="ECO:0000256" key="10">
    <source>
        <dbReference type="ARBA" id="ARBA00022989"/>
    </source>
</evidence>
<evidence type="ECO:0000256" key="1">
    <source>
        <dbReference type="ARBA" id="ARBA00004651"/>
    </source>
</evidence>
<evidence type="ECO:0000256" key="2">
    <source>
        <dbReference type="ARBA" id="ARBA00005967"/>
    </source>
</evidence>
<reference evidence="21 22" key="1">
    <citation type="submission" date="2018-12" db="EMBL/GenBank/DDBJ databases">
        <authorList>
            <consortium name="Pathogen Informatics"/>
        </authorList>
    </citation>
    <scope>NUCLEOTIDE SEQUENCE [LARGE SCALE GENOMIC DNA]</scope>
    <source>
        <strain evidence="21 22">NCTC13079</strain>
    </source>
</reference>
<comment type="cofactor">
    <cofactor evidence="18">
        <name>Mg(2+)</name>
        <dbReference type="ChEBI" id="CHEBI:18420"/>
    </cofactor>
    <text evidence="18">Mn(2+), Zn(2+), Cd(2+) and Co(2+) support activity to lesser extents.</text>
</comment>
<evidence type="ECO:0000256" key="3">
    <source>
        <dbReference type="ARBA" id="ARBA00022475"/>
    </source>
</evidence>
<dbReference type="Proteomes" id="UP000269544">
    <property type="component" value="Chromosome"/>
</dbReference>
<dbReference type="GO" id="GO:0036433">
    <property type="term" value="F:di-trans, poly-cis-undecaprenol kinase activity"/>
    <property type="evidence" value="ECO:0007669"/>
    <property type="project" value="UniProtKB-EC"/>
</dbReference>
<evidence type="ECO:0000256" key="6">
    <source>
        <dbReference type="ARBA" id="ARBA00022692"/>
    </source>
</evidence>
<feature type="transmembrane region" description="Helical" evidence="19">
    <location>
        <begin position="213"/>
        <end position="233"/>
    </location>
</feature>
<evidence type="ECO:0000256" key="14">
    <source>
        <dbReference type="ARBA" id="ARBA00023264"/>
    </source>
</evidence>
<feature type="active site" description="Proton acceptor" evidence="15">
    <location>
        <position position="65"/>
    </location>
</feature>
<dbReference type="Pfam" id="PF01219">
    <property type="entry name" value="DAGK_prokar"/>
    <property type="match status" value="1"/>
</dbReference>
<evidence type="ECO:0000256" key="9">
    <source>
        <dbReference type="ARBA" id="ARBA00022840"/>
    </source>
</evidence>
<evidence type="ECO:0000256" key="17">
    <source>
        <dbReference type="PIRSR" id="PIRSR600829-3"/>
    </source>
</evidence>
<dbReference type="Pfam" id="PF01569">
    <property type="entry name" value="PAP2"/>
    <property type="match status" value="1"/>
</dbReference>
<dbReference type="EMBL" id="LR134523">
    <property type="protein sequence ID" value="VEJ35248.1"/>
    <property type="molecule type" value="Genomic_DNA"/>
</dbReference>
<evidence type="ECO:0000256" key="5">
    <source>
        <dbReference type="ARBA" id="ARBA00022679"/>
    </source>
</evidence>
<feature type="binding site" evidence="17">
    <location>
        <begin position="81"/>
        <end position="83"/>
    </location>
    <ligand>
        <name>ATP</name>
        <dbReference type="ChEBI" id="CHEBI:30616"/>
    </ligand>
</feature>
<evidence type="ECO:0000256" key="15">
    <source>
        <dbReference type="PIRSR" id="PIRSR600829-1"/>
    </source>
</evidence>
<dbReference type="InterPro" id="IPR036945">
    <property type="entry name" value="DAGK_sf"/>
</dbReference>
<organism evidence="21 22">
    <name type="scientific">Aedoeadaptatus ivorii</name>
    <dbReference type="NCBI Taxonomy" id="54006"/>
    <lineage>
        <taxon>Bacteria</taxon>
        <taxon>Bacillati</taxon>
        <taxon>Bacillota</taxon>
        <taxon>Tissierellia</taxon>
        <taxon>Tissierellales</taxon>
        <taxon>Peptoniphilaceae</taxon>
        <taxon>Aedoeadaptatus</taxon>
    </lineage>
</organism>
<evidence type="ECO:0000256" key="4">
    <source>
        <dbReference type="ARBA" id="ARBA00022516"/>
    </source>
</evidence>
<evidence type="ECO:0000256" key="19">
    <source>
        <dbReference type="SAM" id="Phobius"/>
    </source>
</evidence>
<evidence type="ECO:0000256" key="13">
    <source>
        <dbReference type="ARBA" id="ARBA00023209"/>
    </source>
</evidence>
<feature type="binding site" evidence="18">
    <location>
        <position position="24"/>
    </location>
    <ligand>
        <name>a divalent metal cation</name>
        <dbReference type="ChEBI" id="CHEBI:60240"/>
    </ligand>
</feature>
<dbReference type="OrthoDB" id="9789934at2"/>
<dbReference type="EC" id="2.7.1.66" evidence="21"/>
<keyword evidence="3" id="KW-1003">Cell membrane</keyword>
<dbReference type="PANTHER" id="PTHR34299">
    <property type="entry name" value="DIACYLGLYCEROL KINASE"/>
    <property type="match status" value="1"/>
</dbReference>
<keyword evidence="22" id="KW-1185">Reference proteome</keyword>
<feature type="binding site" evidence="17">
    <location>
        <position position="72"/>
    </location>
    <ligand>
        <name>ATP</name>
        <dbReference type="ChEBI" id="CHEBI:30616"/>
    </ligand>
</feature>
<sequence>MKRGNFIQSFNFAVQGIISSIHSERNMKFHYAAALGVIVFSLLFNLSRIEFIALLFAVTFVVVSELFNTAIERTVDMVTQEYHPMAKLVKDVSAGAVLLAGINAAVTGYLLFFDRILSFSDVVLIRIKNSGPHLTFVAILIVLILTVGFKLYNRDKGGSYFQGGAVSGHSALAFCMAASISFISMNGFIAALAFGLAFLVAESRVEGEIHKPIEAVAGGVLGVAIAVIIFVWMG</sequence>
<feature type="binding site" evidence="17">
    <location>
        <begin position="90"/>
        <end position="91"/>
    </location>
    <ligand>
        <name>ATP</name>
        <dbReference type="ChEBI" id="CHEBI:30616"/>
    </ligand>
</feature>
<keyword evidence="18" id="KW-0479">Metal-binding</keyword>
<keyword evidence="7 17" id="KW-0547">Nucleotide-binding</keyword>